<evidence type="ECO:0000259" key="1">
    <source>
        <dbReference type="Pfam" id="PF03732"/>
    </source>
</evidence>
<comment type="caution">
    <text evidence="2">The sequence shown here is derived from an EMBL/GenBank/DDBJ whole genome shotgun (WGS) entry which is preliminary data.</text>
</comment>
<dbReference type="Pfam" id="PF03732">
    <property type="entry name" value="Retrotrans_gag"/>
    <property type="match status" value="1"/>
</dbReference>
<dbReference type="Proteomes" id="UP000198211">
    <property type="component" value="Unassembled WGS sequence"/>
</dbReference>
<evidence type="ECO:0000313" key="2">
    <source>
        <dbReference type="EMBL" id="OWZ07942.1"/>
    </source>
</evidence>
<dbReference type="OrthoDB" id="121393at2759"/>
<keyword evidence="3" id="KW-1185">Reference proteome</keyword>
<dbReference type="AlphaFoldDB" id="A0A225VRI5"/>
<protein>
    <recommendedName>
        <fullName evidence="1">Retrotransposon gag domain-containing protein</fullName>
    </recommendedName>
</protein>
<dbReference type="InterPro" id="IPR005162">
    <property type="entry name" value="Retrotrans_gag_dom"/>
</dbReference>
<sequence>MTEESSLFVTMISCHLGTTPMNWYRQFSLECDATDTTMSWPMFKSAMRCRFLPPDHEFSIRERLCALRQKGNIHDYIAELQNLLIQCTLPISPLELRFYFQEGLKAATAKHLREHHPDNLEQTIELALRFDHSSHSLPPASDCRLGDNCNVSPLQQGGPHRSQLPRQVSLRLLKEVV</sequence>
<gene>
    <name evidence="2" type="ORF">PHMEG_00019593</name>
</gene>
<reference evidence="3" key="1">
    <citation type="submission" date="2017-03" db="EMBL/GenBank/DDBJ databases">
        <title>Phytopthora megakarya and P. palmivora, two closely related causual agents of cacao black pod achieved similar genome size and gene model numbers by different mechanisms.</title>
        <authorList>
            <person name="Ali S."/>
            <person name="Shao J."/>
            <person name="Larry D.J."/>
            <person name="Kronmiller B."/>
            <person name="Shen D."/>
            <person name="Strem M.D."/>
            <person name="Melnick R.L."/>
            <person name="Guiltinan M.J."/>
            <person name="Tyler B.M."/>
            <person name="Meinhardt L.W."/>
            <person name="Bailey B.A."/>
        </authorList>
    </citation>
    <scope>NUCLEOTIDE SEQUENCE [LARGE SCALE GENOMIC DNA]</scope>
    <source>
        <strain evidence="3">zdho120</strain>
    </source>
</reference>
<accession>A0A225VRI5</accession>
<name>A0A225VRI5_9STRA</name>
<proteinExistence type="predicted"/>
<dbReference type="EMBL" id="NBNE01003338">
    <property type="protein sequence ID" value="OWZ07942.1"/>
    <property type="molecule type" value="Genomic_DNA"/>
</dbReference>
<evidence type="ECO:0000313" key="3">
    <source>
        <dbReference type="Proteomes" id="UP000198211"/>
    </source>
</evidence>
<organism evidence="2 3">
    <name type="scientific">Phytophthora megakarya</name>
    <dbReference type="NCBI Taxonomy" id="4795"/>
    <lineage>
        <taxon>Eukaryota</taxon>
        <taxon>Sar</taxon>
        <taxon>Stramenopiles</taxon>
        <taxon>Oomycota</taxon>
        <taxon>Peronosporomycetes</taxon>
        <taxon>Peronosporales</taxon>
        <taxon>Peronosporaceae</taxon>
        <taxon>Phytophthora</taxon>
    </lineage>
</organism>
<feature type="domain" description="Retrotransposon gag" evidence="1">
    <location>
        <begin position="11"/>
        <end position="105"/>
    </location>
</feature>